<keyword evidence="15" id="KW-0393">Immunoglobulin domain</keyword>
<feature type="domain" description="Ig-like" evidence="20">
    <location>
        <begin position="1021"/>
        <end position="1109"/>
    </location>
</feature>
<dbReference type="FunFam" id="2.60.40.10:FF:001223">
    <property type="entry name" value="Sidekick cell adhesion molecule 1"/>
    <property type="match status" value="1"/>
</dbReference>
<gene>
    <name evidence="22" type="ORF">HOLleu_16507</name>
</gene>
<feature type="domain" description="Ig-like" evidence="20">
    <location>
        <begin position="1666"/>
        <end position="1752"/>
    </location>
</feature>
<dbReference type="GO" id="GO:0007399">
    <property type="term" value="P:nervous system development"/>
    <property type="evidence" value="ECO:0007669"/>
    <property type="project" value="UniProtKB-ARBA"/>
</dbReference>
<feature type="domain" description="Ig-like" evidence="20">
    <location>
        <begin position="1207"/>
        <end position="1295"/>
    </location>
</feature>
<feature type="domain" description="Ig-like" evidence="20">
    <location>
        <begin position="466"/>
        <end position="552"/>
    </location>
</feature>
<keyword evidence="4" id="KW-0272">Extracellular matrix</keyword>
<feature type="domain" description="EGF-like" evidence="18">
    <location>
        <begin position="4351"/>
        <end position="4391"/>
    </location>
</feature>
<feature type="domain" description="Ig-like" evidence="20">
    <location>
        <begin position="565"/>
        <end position="640"/>
    </location>
</feature>
<dbReference type="Proteomes" id="UP001152320">
    <property type="component" value="Chromosome 7"/>
</dbReference>
<evidence type="ECO:0000256" key="14">
    <source>
        <dbReference type="ARBA" id="ARBA00023180"/>
    </source>
</evidence>
<dbReference type="InterPro" id="IPR009017">
    <property type="entry name" value="GFP"/>
</dbReference>
<evidence type="ECO:0000313" key="23">
    <source>
        <dbReference type="Proteomes" id="UP001152320"/>
    </source>
</evidence>
<feature type="domain" description="Ig-like" evidence="20">
    <location>
        <begin position="1848"/>
        <end position="1935"/>
    </location>
</feature>
<feature type="domain" description="Ig-like" evidence="20">
    <location>
        <begin position="1940"/>
        <end position="2034"/>
    </location>
</feature>
<feature type="domain" description="Ig-like" evidence="20">
    <location>
        <begin position="2223"/>
        <end position="2311"/>
    </location>
</feature>
<evidence type="ECO:0000256" key="12">
    <source>
        <dbReference type="ARBA" id="ARBA00023136"/>
    </source>
</evidence>
<keyword evidence="14" id="KW-0325">Glycoprotein</keyword>
<feature type="domain" description="Ig-like" evidence="20">
    <location>
        <begin position="3339"/>
        <end position="3423"/>
    </location>
</feature>
<dbReference type="Pfam" id="PF00090">
    <property type="entry name" value="TSP_1"/>
    <property type="match status" value="6"/>
</dbReference>
<dbReference type="InterPro" id="IPR036465">
    <property type="entry name" value="vWFA_dom_sf"/>
</dbReference>
<dbReference type="InterPro" id="IPR013783">
    <property type="entry name" value="Ig-like_fold"/>
</dbReference>
<comment type="caution">
    <text evidence="16">Lacks conserved residue(s) required for the propagation of feature annotation.</text>
</comment>
<dbReference type="SMART" id="SM00181">
    <property type="entry name" value="EGF"/>
    <property type="match status" value="8"/>
</dbReference>
<feature type="domain" description="Ig-like" evidence="20">
    <location>
        <begin position="2411"/>
        <end position="2496"/>
    </location>
</feature>
<dbReference type="PANTHER" id="PTHR10075:SF100">
    <property type="entry name" value="FASCICLIN-2"/>
    <property type="match status" value="1"/>
</dbReference>
<organism evidence="22 23">
    <name type="scientific">Holothuria leucospilota</name>
    <name type="common">Black long sea cucumber</name>
    <name type="synonym">Mertensiothuria leucospilota</name>
    <dbReference type="NCBI Taxonomy" id="206669"/>
    <lineage>
        <taxon>Eukaryota</taxon>
        <taxon>Metazoa</taxon>
        <taxon>Echinodermata</taxon>
        <taxon>Eleutherozoa</taxon>
        <taxon>Echinozoa</taxon>
        <taxon>Holothuroidea</taxon>
        <taxon>Aspidochirotacea</taxon>
        <taxon>Aspidochirotida</taxon>
        <taxon>Holothuriidae</taxon>
        <taxon>Holothuria</taxon>
    </lineage>
</organism>
<dbReference type="FunFam" id="2.60.40.10:FF:000612">
    <property type="entry name" value="palladin isoform X1"/>
    <property type="match status" value="1"/>
</dbReference>
<dbReference type="SUPFAM" id="SSF53300">
    <property type="entry name" value="vWA-like"/>
    <property type="match status" value="1"/>
</dbReference>
<dbReference type="InterPro" id="IPR006605">
    <property type="entry name" value="G2_nidogen/fibulin_G2F"/>
</dbReference>
<feature type="domain" description="Ig-like" evidence="20">
    <location>
        <begin position="3158"/>
        <end position="3246"/>
    </location>
</feature>
<feature type="domain" description="Ig-like" evidence="20">
    <location>
        <begin position="1113"/>
        <end position="1202"/>
    </location>
</feature>
<evidence type="ECO:0000256" key="8">
    <source>
        <dbReference type="ARBA" id="ARBA00022737"/>
    </source>
</evidence>
<feature type="domain" description="Ig-like" evidence="20">
    <location>
        <begin position="837"/>
        <end position="926"/>
    </location>
</feature>
<evidence type="ECO:0000256" key="4">
    <source>
        <dbReference type="ARBA" id="ARBA00022530"/>
    </source>
</evidence>
<dbReference type="InterPro" id="IPR000884">
    <property type="entry name" value="TSP1_rpt"/>
</dbReference>
<feature type="domain" description="Ig-like" evidence="20">
    <location>
        <begin position="1392"/>
        <end position="1480"/>
    </location>
</feature>
<evidence type="ECO:0000259" key="19">
    <source>
        <dbReference type="PROSITE" id="PS50234"/>
    </source>
</evidence>
<dbReference type="FunFam" id="2.10.25.10:FF:000119">
    <property type="entry name" value="vitamin K-dependent protein S"/>
    <property type="match status" value="1"/>
</dbReference>
<evidence type="ECO:0000256" key="11">
    <source>
        <dbReference type="ARBA" id="ARBA00022989"/>
    </source>
</evidence>
<evidence type="ECO:0000256" key="13">
    <source>
        <dbReference type="ARBA" id="ARBA00023157"/>
    </source>
</evidence>
<dbReference type="FunFam" id="2.60.40.10:FF:000017">
    <property type="entry name" value="Down syndrome cell adhesion molecule b"/>
    <property type="match status" value="2"/>
</dbReference>
<dbReference type="PROSITE" id="PS01187">
    <property type="entry name" value="EGF_CA"/>
    <property type="match status" value="2"/>
</dbReference>
<feature type="domain" description="Ig-like" evidence="20">
    <location>
        <begin position="1483"/>
        <end position="1570"/>
    </location>
</feature>
<feature type="domain" description="Ig-like" evidence="20">
    <location>
        <begin position="2883"/>
        <end position="2970"/>
    </location>
</feature>
<feature type="domain" description="Ig-like" evidence="20">
    <location>
        <begin position="2594"/>
        <end position="2679"/>
    </location>
</feature>
<dbReference type="Pfam" id="PF25106">
    <property type="entry name" value="VWA_4"/>
    <property type="match status" value="1"/>
</dbReference>
<comment type="subcellular location">
    <subcellularLocation>
        <location evidence="1">Membrane</location>
        <topology evidence="1">Single-pass membrane protein</topology>
    </subcellularLocation>
    <subcellularLocation>
        <location evidence="2">Secreted</location>
        <location evidence="2">Extracellular space</location>
        <location evidence="2">Extracellular matrix</location>
    </subcellularLocation>
</comment>
<dbReference type="SUPFAM" id="SSF57184">
    <property type="entry name" value="Growth factor receptor domain"/>
    <property type="match status" value="2"/>
</dbReference>
<dbReference type="FunFam" id="2.10.25.10:FF:000005">
    <property type="entry name" value="Fibrillin 2"/>
    <property type="match status" value="2"/>
</dbReference>
<keyword evidence="10" id="KW-0130">Cell adhesion</keyword>
<evidence type="ECO:0000256" key="2">
    <source>
        <dbReference type="ARBA" id="ARBA00004498"/>
    </source>
</evidence>
<feature type="domain" description="Ig-like" evidence="20">
    <location>
        <begin position="2039"/>
        <end position="2127"/>
    </location>
</feature>
<dbReference type="InterPro" id="IPR018097">
    <property type="entry name" value="EGF_Ca-bd_CS"/>
</dbReference>
<dbReference type="InterPro" id="IPR056475">
    <property type="entry name" value="GBD_Hemicentin/VWA7"/>
</dbReference>
<evidence type="ECO:0000256" key="9">
    <source>
        <dbReference type="ARBA" id="ARBA00022837"/>
    </source>
</evidence>
<dbReference type="SMART" id="SM00682">
    <property type="entry name" value="G2F"/>
    <property type="match status" value="1"/>
</dbReference>
<evidence type="ECO:0000256" key="7">
    <source>
        <dbReference type="ARBA" id="ARBA00022729"/>
    </source>
</evidence>
<dbReference type="OrthoDB" id="5985519at2759"/>
<feature type="domain" description="Ig-like" evidence="20">
    <location>
        <begin position="2684"/>
        <end position="2762"/>
    </location>
</feature>
<dbReference type="PROSITE" id="PS01186">
    <property type="entry name" value="EGF_2"/>
    <property type="match status" value="3"/>
</dbReference>
<evidence type="ECO:0000256" key="6">
    <source>
        <dbReference type="ARBA" id="ARBA00022692"/>
    </source>
</evidence>
<evidence type="ECO:0000259" key="18">
    <source>
        <dbReference type="PROSITE" id="PS50026"/>
    </source>
</evidence>
<dbReference type="FunFam" id="2.60.40.10:FF:000107">
    <property type="entry name" value="Myosin, light chain kinase a"/>
    <property type="match status" value="2"/>
</dbReference>
<feature type="domain" description="Ig-like" evidence="20">
    <location>
        <begin position="2779"/>
        <end position="2878"/>
    </location>
</feature>
<feature type="domain" description="Ig-like" evidence="20">
    <location>
        <begin position="1575"/>
        <end position="1661"/>
    </location>
</feature>
<evidence type="ECO:0000313" key="22">
    <source>
        <dbReference type="EMBL" id="KAJ8038941.1"/>
    </source>
</evidence>
<keyword evidence="23" id="KW-1185">Reference proteome</keyword>
<feature type="domain" description="Ig-like" evidence="20">
    <location>
        <begin position="3519"/>
        <end position="3604"/>
    </location>
</feature>
<dbReference type="SMART" id="SM00406">
    <property type="entry name" value="IGv"/>
    <property type="match status" value="16"/>
</dbReference>
<keyword evidence="7 17" id="KW-0732">Signal</keyword>
<dbReference type="CDD" id="cd00096">
    <property type="entry name" value="Ig"/>
    <property type="match status" value="6"/>
</dbReference>
<keyword evidence="5 16" id="KW-0245">EGF-like domain</keyword>
<feature type="domain" description="Ig-like" evidence="20">
    <location>
        <begin position="657"/>
        <end position="742"/>
    </location>
</feature>
<feature type="domain" description="Ig-like" evidence="20">
    <location>
        <begin position="3068"/>
        <end position="3155"/>
    </location>
</feature>
<dbReference type="FunFam" id="2.60.40.10:FF:000130">
    <property type="entry name" value="Hemicentin 1"/>
    <property type="match status" value="1"/>
</dbReference>
<evidence type="ECO:0000259" key="21">
    <source>
        <dbReference type="PROSITE" id="PS50993"/>
    </source>
</evidence>
<evidence type="ECO:0000256" key="1">
    <source>
        <dbReference type="ARBA" id="ARBA00004167"/>
    </source>
</evidence>
<dbReference type="SUPFAM" id="SSF48726">
    <property type="entry name" value="Immunoglobulin"/>
    <property type="match status" value="34"/>
</dbReference>
<dbReference type="Gene3D" id="2.20.100.10">
    <property type="entry name" value="Thrombospondin type-1 (TSP1) repeat"/>
    <property type="match status" value="5"/>
</dbReference>
<proteinExistence type="predicted"/>
<dbReference type="Gene3D" id="3.40.50.410">
    <property type="entry name" value="von Willebrand factor, type A domain"/>
    <property type="match status" value="1"/>
</dbReference>
<dbReference type="InterPro" id="IPR026823">
    <property type="entry name" value="cEGF"/>
</dbReference>
<comment type="caution">
    <text evidence="22">The sequence shown here is derived from an EMBL/GenBank/DDBJ whole genome shotgun (WGS) entry which is preliminary data.</text>
</comment>
<feature type="domain" description="Ig-like" evidence="20">
    <location>
        <begin position="2316"/>
        <end position="2406"/>
    </location>
</feature>
<dbReference type="Gene3D" id="2.40.155.10">
    <property type="entry name" value="Green fluorescent protein"/>
    <property type="match status" value="1"/>
</dbReference>
<keyword evidence="13" id="KW-1015">Disulfide bond</keyword>
<keyword evidence="12" id="KW-0472">Membrane</keyword>
<dbReference type="EMBL" id="JAIZAY010000007">
    <property type="protein sequence ID" value="KAJ8038941.1"/>
    <property type="molecule type" value="Genomic_DNA"/>
</dbReference>
<dbReference type="PROSITE" id="PS50993">
    <property type="entry name" value="NIDOGEN_G2"/>
    <property type="match status" value="1"/>
</dbReference>
<dbReference type="InterPro" id="IPR007110">
    <property type="entry name" value="Ig-like_dom"/>
</dbReference>
<feature type="domain" description="Ig-like" evidence="20">
    <location>
        <begin position="747"/>
        <end position="832"/>
    </location>
</feature>
<dbReference type="SMART" id="SM00409">
    <property type="entry name" value="IG"/>
    <property type="match status" value="34"/>
</dbReference>
<dbReference type="InterPro" id="IPR002035">
    <property type="entry name" value="VWF_A"/>
</dbReference>
<name>A0A9Q1HB81_HOLLE</name>
<dbReference type="InterPro" id="IPR056861">
    <property type="entry name" value="HMCN1-like_VWA"/>
</dbReference>
<evidence type="ECO:0000256" key="3">
    <source>
        <dbReference type="ARBA" id="ARBA00022525"/>
    </source>
</evidence>
<feature type="chain" id="PRO_5040170122" evidence="17">
    <location>
        <begin position="36"/>
        <end position="4671"/>
    </location>
</feature>
<keyword evidence="8" id="KW-0677">Repeat</keyword>
<dbReference type="FunFam" id="2.60.40.10:FF:000186">
    <property type="entry name" value="Hemicentin 1"/>
    <property type="match status" value="3"/>
</dbReference>
<dbReference type="Pfam" id="PF12662">
    <property type="entry name" value="cEGF"/>
    <property type="match status" value="2"/>
</dbReference>
<keyword evidence="9" id="KW-0106">Calcium</keyword>
<dbReference type="SMART" id="SM00408">
    <property type="entry name" value="IGc2"/>
    <property type="match status" value="34"/>
</dbReference>
<dbReference type="InterPro" id="IPR036179">
    <property type="entry name" value="Ig-like_dom_sf"/>
</dbReference>
<dbReference type="InterPro" id="IPR009030">
    <property type="entry name" value="Growth_fac_rcpt_cys_sf"/>
</dbReference>
<dbReference type="Pfam" id="PF13927">
    <property type="entry name" value="Ig_3"/>
    <property type="match status" value="17"/>
</dbReference>
<dbReference type="PANTHER" id="PTHR10075">
    <property type="entry name" value="BASIGIN RELATED"/>
    <property type="match status" value="1"/>
</dbReference>
<dbReference type="Gene3D" id="2.10.25.10">
    <property type="entry name" value="Laminin"/>
    <property type="match status" value="8"/>
</dbReference>
<feature type="domain" description="EGF-like" evidence="18">
    <location>
        <begin position="4461"/>
        <end position="4499"/>
    </location>
</feature>
<feature type="domain" description="Ig-like" evidence="20">
    <location>
        <begin position="3428"/>
        <end position="3514"/>
    </location>
</feature>
<dbReference type="InterPro" id="IPR003599">
    <property type="entry name" value="Ig_sub"/>
</dbReference>
<dbReference type="PROSITE" id="PS00010">
    <property type="entry name" value="ASX_HYDROXYL"/>
    <property type="match status" value="5"/>
</dbReference>
<dbReference type="GO" id="GO:0016020">
    <property type="term" value="C:membrane"/>
    <property type="evidence" value="ECO:0007669"/>
    <property type="project" value="UniProtKB-SubCell"/>
</dbReference>
<dbReference type="CDD" id="cd00054">
    <property type="entry name" value="EGF_CA"/>
    <property type="match status" value="8"/>
</dbReference>
<dbReference type="GO" id="GO:0007155">
    <property type="term" value="P:cell adhesion"/>
    <property type="evidence" value="ECO:0007669"/>
    <property type="project" value="UniProtKB-KW"/>
</dbReference>
<dbReference type="InterPro" id="IPR003598">
    <property type="entry name" value="Ig_sub2"/>
</dbReference>
<dbReference type="PROSITE" id="PS50234">
    <property type="entry name" value="VWFA"/>
    <property type="match status" value="1"/>
</dbReference>
<dbReference type="GO" id="GO:0005509">
    <property type="term" value="F:calcium ion binding"/>
    <property type="evidence" value="ECO:0007669"/>
    <property type="project" value="InterPro"/>
</dbReference>
<dbReference type="Pfam" id="PF07645">
    <property type="entry name" value="EGF_CA"/>
    <property type="match status" value="4"/>
</dbReference>
<feature type="domain" description="Ig-like" evidence="20">
    <location>
        <begin position="931"/>
        <end position="1019"/>
    </location>
</feature>
<dbReference type="InterPro" id="IPR001881">
    <property type="entry name" value="EGF-like_Ca-bd_dom"/>
</dbReference>
<feature type="signal peptide" evidence="17">
    <location>
        <begin position="1"/>
        <end position="35"/>
    </location>
</feature>
<accession>A0A9Q1HB81</accession>
<dbReference type="FunFam" id="2.20.100.10:FF:000001">
    <property type="entry name" value="semaphorin-5A isoform X1"/>
    <property type="match status" value="1"/>
</dbReference>
<dbReference type="InterPro" id="IPR000152">
    <property type="entry name" value="EGF-type_Asp/Asn_hydroxyl_site"/>
</dbReference>
<dbReference type="FunFam" id="2.20.100.10:FF:000007">
    <property type="entry name" value="Thrombospondin 1"/>
    <property type="match status" value="5"/>
</dbReference>
<dbReference type="Pfam" id="PF23560">
    <property type="entry name" value="GBD_Hemicentin"/>
    <property type="match status" value="1"/>
</dbReference>
<keyword evidence="6" id="KW-0812">Transmembrane</keyword>
<dbReference type="SMART" id="SM00209">
    <property type="entry name" value="TSP1"/>
    <property type="match status" value="6"/>
</dbReference>
<feature type="domain" description="Ig-like" evidence="20">
    <location>
        <begin position="3249"/>
        <end position="3336"/>
    </location>
</feature>
<dbReference type="SUPFAM" id="SSF82895">
    <property type="entry name" value="TSP-1 type 1 repeat"/>
    <property type="match status" value="6"/>
</dbReference>
<feature type="domain" description="VWFA" evidence="19">
    <location>
        <begin position="73"/>
        <end position="248"/>
    </location>
</feature>
<dbReference type="PROSITE" id="PS50835">
    <property type="entry name" value="IG_LIKE"/>
    <property type="match status" value="34"/>
</dbReference>
<evidence type="ECO:0000256" key="15">
    <source>
        <dbReference type="ARBA" id="ARBA00023319"/>
    </source>
</evidence>
<dbReference type="FunFam" id="2.10.25.10:FF:000014">
    <property type="entry name" value="Latent-transforming growth factor beta-binding protein 3"/>
    <property type="match status" value="1"/>
</dbReference>
<keyword evidence="11" id="KW-1133">Transmembrane helix</keyword>
<dbReference type="PROSITE" id="PS50026">
    <property type="entry name" value="EGF_3"/>
    <property type="match status" value="3"/>
</dbReference>
<dbReference type="Gene3D" id="2.60.40.10">
    <property type="entry name" value="Immunoglobulins"/>
    <property type="match status" value="33"/>
</dbReference>
<feature type="domain" description="Ig-like" evidence="20">
    <location>
        <begin position="2132"/>
        <end position="2216"/>
    </location>
</feature>
<dbReference type="FunFam" id="2.60.40.10:FF:000032">
    <property type="entry name" value="palladin isoform X1"/>
    <property type="match status" value="12"/>
</dbReference>
<evidence type="ECO:0000256" key="16">
    <source>
        <dbReference type="PROSITE-ProRule" id="PRU00076"/>
    </source>
</evidence>
<dbReference type="SMART" id="SM00179">
    <property type="entry name" value="EGF_CA"/>
    <property type="match status" value="8"/>
</dbReference>
<dbReference type="SUPFAM" id="SSF54511">
    <property type="entry name" value="GFP-like"/>
    <property type="match status" value="1"/>
</dbReference>
<dbReference type="Pfam" id="PF07474">
    <property type="entry name" value="G2F"/>
    <property type="match status" value="1"/>
</dbReference>
<evidence type="ECO:0000259" key="20">
    <source>
        <dbReference type="PROSITE" id="PS50835"/>
    </source>
</evidence>
<dbReference type="Pfam" id="PF07679">
    <property type="entry name" value="I-set"/>
    <property type="match status" value="16"/>
</dbReference>
<dbReference type="InterPro" id="IPR000742">
    <property type="entry name" value="EGF"/>
</dbReference>
<feature type="domain" description="EGF-like" evidence="18">
    <location>
        <begin position="4267"/>
        <end position="4306"/>
    </location>
</feature>
<dbReference type="InterPro" id="IPR013106">
    <property type="entry name" value="Ig_V-set"/>
</dbReference>
<dbReference type="PROSITE" id="PS50092">
    <property type="entry name" value="TSP1"/>
    <property type="match status" value="6"/>
</dbReference>
<dbReference type="SUPFAM" id="SSF57196">
    <property type="entry name" value="EGF/Laminin"/>
    <property type="match status" value="1"/>
</dbReference>
<feature type="domain" description="Ig-like" evidence="20">
    <location>
        <begin position="1757"/>
        <end position="1841"/>
    </location>
</feature>
<evidence type="ECO:0000256" key="17">
    <source>
        <dbReference type="SAM" id="SignalP"/>
    </source>
</evidence>
<evidence type="ECO:0000256" key="10">
    <source>
        <dbReference type="ARBA" id="ARBA00022889"/>
    </source>
</evidence>
<feature type="domain" description="Ig-like" evidence="20">
    <location>
        <begin position="2503"/>
        <end position="2589"/>
    </location>
</feature>
<evidence type="ECO:0000256" key="5">
    <source>
        <dbReference type="ARBA" id="ARBA00022536"/>
    </source>
</evidence>
<keyword evidence="3" id="KW-0964">Secreted</keyword>
<dbReference type="InterPro" id="IPR013098">
    <property type="entry name" value="Ig_I-set"/>
</dbReference>
<dbReference type="FunFam" id="2.60.40.10:FF:000503">
    <property type="entry name" value="Hemicentin 1"/>
    <property type="match status" value="1"/>
</dbReference>
<reference evidence="22" key="1">
    <citation type="submission" date="2021-10" db="EMBL/GenBank/DDBJ databases">
        <title>Tropical sea cucumber genome reveals ecological adaptation and Cuvierian tubules defense mechanism.</title>
        <authorList>
            <person name="Chen T."/>
        </authorList>
    </citation>
    <scope>NUCLEOTIDE SEQUENCE</scope>
    <source>
        <strain evidence="22">Nanhai2018</strain>
        <tissue evidence="22">Muscle</tissue>
    </source>
</reference>
<dbReference type="InterPro" id="IPR049883">
    <property type="entry name" value="NOTCH1_EGF-like"/>
</dbReference>
<protein>
    <submittedName>
        <fullName evidence="22">Hemicentin-1</fullName>
    </submittedName>
</protein>
<feature type="domain" description="Ig-like" evidence="20">
    <location>
        <begin position="1300"/>
        <end position="1387"/>
    </location>
</feature>
<feature type="domain" description="Nidogen G2 beta-barrel" evidence="21">
    <location>
        <begin position="3950"/>
        <end position="4170"/>
    </location>
</feature>
<dbReference type="InterPro" id="IPR036383">
    <property type="entry name" value="TSP1_rpt_sf"/>
</dbReference>
<sequence length="4671" mass="515536">MMASYSWRRSSSQLRTFHLFLSISILSLFIPQVFPQSAPSNLTDFIELDEYELPEDEETQTPEEPDYPPGSTSLTFVFDTTGSMHDDLMKVQEGATRILETTTSNADTPLYNFVLVPFHDPRVGPVTETQDQSLFLRQLNDIYVHGGGDCPEMSVTAIKVALELSLPGSQIYVFTDARSKDYNKTNQVLKLIQEKESQVVFVLTGDCNESSHEGYQAYEQIAATSSGQVFLLNKSDVEEVLRFVELSVQTRKVHLISTDMKQGAVQYHWLPVDTRLRQFTISVSGDNPNIMLRGPGGEVIPVLPNNPDDPPDGPYLEELLTLGKAYIVAMRNSTPGLYRLNISSTSSSTLRVQGISLLDFSYGFSREPTTNLNHTSRLPLRGVRSQLLISADELLPRGYLKKVEFLDLRGHIIPGHEYTLEPDPTQEGVYTVPDITPPGDYFHIRVKGIDGQNYNFQRITAAAVSPLVPAAPLPRMPARTPGFFGKMATLRCFVDSMLPFTVEWRRGEEVIGMTEQYSDSSLVEFDVGTAHSRVEGIYSCIAHSRDMNKPLKGRADTFLDVTEPPPLIQPPSNVTAVPGRDALLTCEISSTVHYNVTWDRPGSPTSLRENSRVFLLRSGSLIIRNVQPEDTGRYRCIARNEGGYSFDYVPLLVQEPPQVASPSTNITFKAWDNATLSCFATGVPQPRITWTKDGLPLPDDSRVVDSGNGRLFLRSMTPNLAGTYHCLAINDAGSASLPIYVTYTEVPSITTEQNEYLVAPDQTATLQCRATGSPPPRIMWFKNGMDLSHFSYVRVTDEGDLVIRSANIYDQGEYMCVAANEAGSDSMPVTLEVGSEPRIIHASSQYISGEYGQNVTLSCLAEGHPEPTIRWEKIGEGFFSDEGRIFILPNGHLYIQELAVEDRGTYICHARNDFGSAASSTRLRVTGLAQPSIGAVSPSETVTEGNKVSLLCEIVMGNPPPVIEWYRDGRPLTPEVGRQRLEYGRLVIESAHLSDSGRYTCIATNEVGNASVSTQLIVQVPPVIDGDARSTYQVIEGKSERLMCPVSGFPKPEVQWLFNGVEVSNNDLNHYVDDQGALVIAFATNNDVGLYVCRVTNAAGRDRLDIAVQVLVPPTIDGPDSLVSLNATEFSSVTLPCVVRSNPPSEITWTRNGEVLPFSGRDFYQSSSGSLIIQRVEQSDQGFYACIATNQAGNVTKNIELEVHVIPRIRDPTHGDDVIVFVGDTLNLECEVYGNPEPTISWQKDGAKVKFHKRRFTKEEDGTFRIRNVRPGDRGTYTCIASNDAGNDRRAVRVNVYIAPNVTDPYQAFNAYVNRDVTLYCPATGFPDPEIEWFVNDVPISPNDLKYSIDESLGSLEILSTSVEDTAVYECVATNPAGSASGEFELTVIDPPSVQNDTIHVVRVRQGETADLSCDIQGTPPPVISWEMNNQPISVSSSALVLPDDTLRLSRAKASDAGYYTCTATNIGGRASIFFQLEVLVPPSIEPGDDDVTSFVGEAIRLDCDHDGYPQPDVVWMKDEVKVNVMNQNKYVVREDGSLTIYGLQEIDSGEYTCIVGNEAGVESKNVGLTVWMAPTILDLQDDYTVLYRSSITLHCEADGVPPPRTEWLKDGVPLSEDDVRYFASPSGSLRITSTVRSDSGNYSCLVFNPAGRIRKDMNLIVLVPPEFTDEGEDKYNFHLNQNISLPCAVDSYPPPDITWYKNGEQLSFITPRIVIMSDSLDIPRAKVSDSGLYRCVATHPAGNITRTFNVAVQVAPKIGNSPTLISARVGQDVVLPCEAIGVPVPMVMWTKGGEKYPSNDDRFQQLSQGSLSIQNVKEGDSGKYLCIAASDAGSDSRFVSLEVNDPPRIVNILPSSLAQPLNSLVMLPCEAEGSPRPDVEWYKSGKPIEQFQNGYTITTEGSLIISSLQPIDNGEYTCMVFNQYGNDSQSISVDTQVRPHIVGENTESEAEVVTAVQGETVTLECNVTDAHPPADITWYRDSRPLHNAEDLGLIVDFSGRLLSIPHVQNQDTGHYYCIARNSVGNGEKHFLVNVQEGPVISNPLWEEITVQAGEDVSFPCSARGIPLPRISWHFDDIPLASTNQRYTFHSSDGSIDMRHVEVIDTGLYTCVAKNRAGATNRTIVLTVQVPPSINNGRTDIVRPEGADVILPCEAGGVPVPEVTWEKDGEPLNISGSQFEQHFLGSLGISSLQAADAGSYVCTARNDAGVASRTISLRVNTPPFVDPTIPKMTTSSVNENVVLQCPITGTPTPFYRWKKNNRNLRFNPRKYRFLDSGLRLMIMDASLLDSGEYECIGRNQAGVKSVDVTLQVTAGPVIRGTQESEDYPVHELDSIDLQCFMEEAYPPPTIEWYYQGQLVSENDLRITLSNNDQVLRIEGIQPQDAGEYYCLVRNAVSQTKRTWNVDVHVGPTIDSSDSETVRVFQNQYVSLPCVAEGNPKPSISWSKDGVEIQRSDGRYRIDYDGTLGIRMTDSSDSGEYVCTASNIAGEESKIFTLQVLVPPRILQEADTIYVTAGFPAYLHCQASGFPSPTITWEKNMRLVTSNVNAIQQYENGTLMINSTRLVDSGVYMCIAENEAGLVHRETQLVVNERPFIPTPPSTEREVVKGEDLVLHCQVFGSPLPTIRWMKNDQLVDPALVDIFENGTMIVPSVQPSDSGEYICFASNMAGNSSITYEISVHVPPSIVDQETSLELSIFINEDITLFCEVEEGTPSPRITWYKDGRRIDSNGQDIRLKRHGERLYIRQAQVTNSGRYTCLAENVAGRAEKFYGLLVMVPPSFVNIIGNGGNTQSQSPLHTYLNPSQYSRLALHCDAGGIPPPVITWMKDGEALLPQNLPNVTLDGQWLYVSSLDEDHAGLYTCVASSIAGNASKHFTVDVLMPPDVVDSDIIKNVTTIMNIPVDLVCETDPEIPGTISWYHNGRKLEKYDMGKVILKSGNTLRILNPLVEDGGEYYCEVTNDAGVSSKFFSLEVHVPGQTIDGSTDLSVVVGSSVTLECQGYGYPPPIISWTKDGNEITNSSTRYTLLPGGTLVISEISTTDAGLYECTVSNIAGEQSRSVTLEVQEPPRILTSIDRATAIINSSADLPCVAEGTPKPVITWRKDRQRIDVTDGYAILDSGTLRIERAELEDTGLFSCVAQNEAGSDSMKFIFEVQVPPEVIPYQVSYSVSEYSPVTLDCFSTGIPEPKTKWFFEGVQLSTSSFQYNILSSGSLEIPYVRREDAGGYYCIAYNPAGEDRGLRFLDVEVPPVIVPVSSPVSVNESQDITLHCETTGIPLPTVTWMKNGQTIPGDQRTSFGSDNSLTITDVQSSDAGMYTCVANSDAGRDSLQIELIVNVPPMITFSPSDKDISSGDRLEMTCQATGFPTPVFRWFLNRTEIHSPTTTKEGRSTLVRENVMKEDGGTYMCRAENVAGSTFRVFGVNVRAPPHIIEHPRSVETPNGTFIEMRCNIEGDPQPRVLWYRGEQTVTSNHRTFLASNGSLIIFPTMPEDSGEYKCRAYNEYGMIDSNKAALRIESPPSFLVVPFNTTVAKEEQVLLDCMAYGDPNPTVTWRKDNLFVTPTSGITILSNNSLLILAARPSDTGAYTCEAYNTNGAVSVVAYVTVRVDGGWSDWTDWASCSTSCGDGMQSRIRVCNNPEPANGGRQCSGPSLDSQPCEEARCPINGRYSDWSVWSQCSVTCGTGTKTRERECNNPPPQFGGERCRGSSTDYATCNLPACPVDGQWGSWSPWQPCSRSCGEGIRQRFRRCDSPPPTNGGASCEGSAVEEMMCKIEECPVNGGYSDWSDWSTCSLSCGGGVKSRTRTCSNPAPAFNGEDCKGPGTERQMCMLERCPIHGGWSRWGSWSICSATCDGGFQERYRSCNNPEPLYNGRECPGNEREQRTCNQFPCSTDGNWGPWSSWSECSATCGESVTRKVRLCNNPAPRNGGQRCIGDTELVRKCDVPPCVVGPRRVFAQVIGNLSGVQFGNGIMLVNISNEEEDQTRIRARVHNVPAAAGHALKVLLSVMSPAYWSSAFEVNDAVNGYTLTQGRYNSNQEVQFSSGEKVTMGISSSGVDADGTLRVLIVVNGETPEFYENDNILFLPWTERYIQTGPGELYASTSKMISVNGGFFPIAWNSSITYNSGRTMPYLVQRVSTQQLQMEYQAAEQSIGYGLRVYVSKGDPSNQCPQGFNLDQTGPYCVDSDECASRVCSHGCSNFPGGYVCTCPNGFKRSPGDQHSCEDVDECRFYGRCLPNQRCKNIIGSFLCLDPCPGGYESGPNFDCRDVNECTMRQGLCSHQCVNTPGSYRCECTRGYRLHDRHTCIDINECSEGRDNCQSGEHCFNTQGSFRCRRLCQRGFGTARNGSCADIDECRLNIDECGYLQTCRNLWGGYECVCPQGYRVERRTCVDINECLQLPCDGQCINLPGDYECECRRGMVRLSDRKSCTGRESFPYEAFSSRLQCSEGYQYNREENRCEDIDECRLRPCQGLCTNIDGSYYCSCPPGYRLLADQRSCQDINECELNTDRCSRDETCLNTQGSYRCEDLTCPMYYYKSGSRDCVLDCPFNNPDCANLDGRIKFHTVDTSIGLQQGRDLILLTVVRENDGTVHSRSHFQIIDQREAEEYCNCQVPFGIRNDARGGVVFTTQALTTPNNYRIKVRARGYRSNNEIEYQTTFILFITVSAYTYS</sequence>
<feature type="domain" description="Ig-like" evidence="20">
    <location>
        <begin position="2976"/>
        <end position="3061"/>
    </location>
</feature>